<dbReference type="Proteomes" id="UP001162098">
    <property type="component" value="Segment"/>
</dbReference>
<dbReference type="EMBL" id="MW018138">
    <property type="protein sequence ID" value="QPB44417.1"/>
    <property type="molecule type" value="Genomic_DNA"/>
</dbReference>
<dbReference type="KEGG" id="vg:80543613"/>
<name>A0A7S7YEP3_9VIRU</name>
<evidence type="ECO:0000313" key="3">
    <source>
        <dbReference type="Proteomes" id="UP001162098"/>
    </source>
</evidence>
<feature type="region of interest" description="Disordered" evidence="1">
    <location>
        <begin position="56"/>
        <end position="75"/>
    </location>
</feature>
<organism evidence="2 3">
    <name type="scientific">Medusavirus stheno T3</name>
    <dbReference type="NCBI Taxonomy" id="3069717"/>
    <lineage>
        <taxon>Viruses</taxon>
        <taxon>Varidnaviria</taxon>
        <taxon>Bamfordvirae</taxon>
        <taxon>Nucleocytoviricota</taxon>
        <taxon>Megaviricetes</taxon>
        <taxon>Mamonoviridae</taxon>
        <taxon>Medusavirus</taxon>
        <taxon>Medusavirus sthenus</taxon>
    </lineage>
</organism>
<keyword evidence="3" id="KW-1185">Reference proteome</keyword>
<reference evidence="2 3" key="1">
    <citation type="submission" date="2020-09" db="EMBL/GenBank/DDBJ databases">
        <authorList>
            <person name="Zhang R."/>
            <person name="Garcia K."/>
            <person name="Ogata H."/>
        </authorList>
    </citation>
    <scope>NUCLEOTIDE SEQUENCE [LARGE SCALE GENOMIC DNA]</scope>
    <source>
        <strain evidence="3">stheno</strain>
    </source>
</reference>
<proteinExistence type="predicted"/>
<sequence length="75" mass="8357">MSSVATRKWVNKHRQLDMSKAPGIKDILRDVDERLGAETLDSIVTQPIAKPIEPLFTAPKTADTPPPQQPVYSLF</sequence>
<evidence type="ECO:0000313" key="2">
    <source>
        <dbReference type="EMBL" id="QPB44417.1"/>
    </source>
</evidence>
<evidence type="ECO:0000256" key="1">
    <source>
        <dbReference type="SAM" id="MobiDB-lite"/>
    </source>
</evidence>
<accession>A0A7S7YEP3</accession>
<protein>
    <submittedName>
        <fullName evidence="2">Uncharacterized protein</fullName>
    </submittedName>
</protein>